<proteinExistence type="predicted"/>
<feature type="region of interest" description="Disordered" evidence="1">
    <location>
        <begin position="47"/>
        <end position="77"/>
    </location>
</feature>
<dbReference type="AlphaFoldDB" id="A0AAV1R481"/>
<evidence type="ECO:0000313" key="2">
    <source>
        <dbReference type="EMBL" id="CAK7327126.1"/>
    </source>
</evidence>
<evidence type="ECO:0000313" key="3">
    <source>
        <dbReference type="Proteomes" id="UP001314170"/>
    </source>
</evidence>
<name>A0AAV1R481_9ROSI</name>
<gene>
    <name evidence="2" type="ORF">DCAF_LOCUS4833</name>
</gene>
<sequence length="77" mass="9078">MFAWASSLVTYKIKKIIEKGENDDEDLQSWDMMMSFIMAGRDAVYSRDMAKEPQPKDTEKYEERKPRLLKKLQGNSE</sequence>
<evidence type="ECO:0000256" key="1">
    <source>
        <dbReference type="SAM" id="MobiDB-lite"/>
    </source>
</evidence>
<dbReference type="Proteomes" id="UP001314170">
    <property type="component" value="Unassembled WGS sequence"/>
</dbReference>
<organism evidence="2 3">
    <name type="scientific">Dovyalis caffra</name>
    <dbReference type="NCBI Taxonomy" id="77055"/>
    <lineage>
        <taxon>Eukaryota</taxon>
        <taxon>Viridiplantae</taxon>
        <taxon>Streptophyta</taxon>
        <taxon>Embryophyta</taxon>
        <taxon>Tracheophyta</taxon>
        <taxon>Spermatophyta</taxon>
        <taxon>Magnoliopsida</taxon>
        <taxon>eudicotyledons</taxon>
        <taxon>Gunneridae</taxon>
        <taxon>Pentapetalae</taxon>
        <taxon>rosids</taxon>
        <taxon>fabids</taxon>
        <taxon>Malpighiales</taxon>
        <taxon>Salicaceae</taxon>
        <taxon>Flacourtieae</taxon>
        <taxon>Dovyalis</taxon>
    </lineage>
</organism>
<dbReference type="EMBL" id="CAWUPB010000851">
    <property type="protein sequence ID" value="CAK7327126.1"/>
    <property type="molecule type" value="Genomic_DNA"/>
</dbReference>
<comment type="caution">
    <text evidence="2">The sequence shown here is derived from an EMBL/GenBank/DDBJ whole genome shotgun (WGS) entry which is preliminary data.</text>
</comment>
<keyword evidence="3" id="KW-1185">Reference proteome</keyword>
<protein>
    <submittedName>
        <fullName evidence="2">Uncharacterized protein</fullName>
    </submittedName>
</protein>
<feature type="compositionally biased region" description="Basic and acidic residues" evidence="1">
    <location>
        <begin position="47"/>
        <end position="66"/>
    </location>
</feature>
<accession>A0AAV1R481</accession>
<reference evidence="2 3" key="1">
    <citation type="submission" date="2024-01" db="EMBL/GenBank/DDBJ databases">
        <authorList>
            <person name="Waweru B."/>
        </authorList>
    </citation>
    <scope>NUCLEOTIDE SEQUENCE [LARGE SCALE GENOMIC DNA]</scope>
</reference>